<dbReference type="GO" id="GO:0006261">
    <property type="term" value="P:DNA-templated DNA replication"/>
    <property type="evidence" value="ECO:0007669"/>
    <property type="project" value="TreeGrafter"/>
</dbReference>
<evidence type="ECO:0000313" key="1">
    <source>
        <dbReference type="EMBL" id="PIV02130.1"/>
    </source>
</evidence>
<reference evidence="2" key="1">
    <citation type="submission" date="2017-09" db="EMBL/GenBank/DDBJ databases">
        <title>Depth-based differentiation of microbial function through sediment-hosted aquifers and enrichment of novel symbionts in the deep terrestrial subsurface.</title>
        <authorList>
            <person name="Probst A.J."/>
            <person name="Ladd B."/>
            <person name="Jarett J.K."/>
            <person name="Geller-Mcgrath D.E."/>
            <person name="Sieber C.M.K."/>
            <person name="Emerson J.B."/>
            <person name="Anantharaman K."/>
            <person name="Thomas B.C."/>
            <person name="Malmstrom R."/>
            <person name="Stieglmeier M."/>
            <person name="Klingl A."/>
            <person name="Woyke T."/>
            <person name="Ryan C.M."/>
            <person name="Banfield J.F."/>
        </authorList>
    </citation>
    <scope>NUCLEOTIDE SEQUENCE [LARGE SCALE GENOMIC DNA]</scope>
</reference>
<gene>
    <name evidence="1" type="ORF">COS54_00020</name>
</gene>
<dbReference type="InterPro" id="IPR027417">
    <property type="entry name" value="P-loop_NTPase"/>
</dbReference>
<dbReference type="Gene3D" id="3.40.50.300">
    <property type="entry name" value="P-loop containing nucleotide triphosphate hydrolases"/>
    <property type="match status" value="1"/>
</dbReference>
<name>A0A2M7BGE2_9BACT</name>
<dbReference type="Proteomes" id="UP000229631">
    <property type="component" value="Unassembled WGS sequence"/>
</dbReference>
<dbReference type="PANTHER" id="PTHR11669">
    <property type="entry name" value="REPLICATION FACTOR C / DNA POLYMERASE III GAMMA-TAU SUBUNIT"/>
    <property type="match status" value="1"/>
</dbReference>
<dbReference type="AlphaFoldDB" id="A0A2M7BGE2"/>
<evidence type="ECO:0000313" key="2">
    <source>
        <dbReference type="Proteomes" id="UP000229631"/>
    </source>
</evidence>
<sequence length="228" mass="25936">MFNQSIFSLLIAGGDSKDRKEKAEEICGFKIDKQENSPDFLLLSTKTSIGIEEIRNLERFLQLKPYREKRKTVFIAEAQKLTEEAQNSLLKTLEEPPANSIIILGVPNLGLLLPTVISRCEIIELPPTPQINLSKEEEQEIKEKLNQLLNSSLGERFNLLEEWGIYQDREKALSFLDQLTVVGRNLLLTNEENSKFLRLLKSISAAKNYLTANCNLRLTLDVFLGEIS</sequence>
<dbReference type="PANTHER" id="PTHR11669:SF8">
    <property type="entry name" value="DNA POLYMERASE III SUBUNIT DELTA"/>
    <property type="match status" value="1"/>
</dbReference>
<dbReference type="InterPro" id="IPR050238">
    <property type="entry name" value="DNA_Rep/Repair_Clamp_Loader"/>
</dbReference>
<organism evidence="1 2">
    <name type="scientific">Candidatus Shapirobacteria bacterium CG03_land_8_20_14_0_80_39_12</name>
    <dbReference type="NCBI Taxonomy" id="1974879"/>
    <lineage>
        <taxon>Bacteria</taxon>
        <taxon>Candidatus Shapironibacteriota</taxon>
    </lineage>
</organism>
<dbReference type="Pfam" id="PF13177">
    <property type="entry name" value="DNA_pol3_delta2"/>
    <property type="match status" value="1"/>
</dbReference>
<dbReference type="EMBL" id="PEVC01000001">
    <property type="protein sequence ID" value="PIV02130.1"/>
    <property type="molecule type" value="Genomic_DNA"/>
</dbReference>
<accession>A0A2M7BGE2</accession>
<proteinExistence type="predicted"/>
<comment type="caution">
    <text evidence="1">The sequence shown here is derived from an EMBL/GenBank/DDBJ whole genome shotgun (WGS) entry which is preliminary data.</text>
</comment>
<evidence type="ECO:0008006" key="3">
    <source>
        <dbReference type="Google" id="ProtNLM"/>
    </source>
</evidence>
<protein>
    <recommendedName>
        <fullName evidence="3">DNA polymerase III subunit delta</fullName>
    </recommendedName>
</protein>
<dbReference type="SUPFAM" id="SSF52540">
    <property type="entry name" value="P-loop containing nucleoside triphosphate hydrolases"/>
    <property type="match status" value="1"/>
</dbReference>